<dbReference type="InterPro" id="IPR016160">
    <property type="entry name" value="Ald_DH_CS_CYS"/>
</dbReference>
<keyword evidence="6" id="KW-1185">Reference proteome</keyword>
<dbReference type="RefSeq" id="WP_319837491.1">
    <property type="nucleotide sequence ID" value="NZ_CP137624.1"/>
</dbReference>
<comment type="similarity">
    <text evidence="3">Belongs to the aldehyde dehydrogenase family.</text>
</comment>
<sequence length="479" mass="53025">MKKYAGIFVNNEFVVTANYKKIISPMNGEEWAEIPYASEQETERAIKAARTAFPQWKNTELVEVSRLLRKLGDLVLENKEELSKIECMGNGKLYSELVNNEIPMVAEWLYYYAGIAGQLRGEYVEVSKNVFSYIKKEPIGVIGAIVPWNSPLLMLAWKIGPALAARNTVVLKPAIDTSASALLFAHLIVEAGFPPGVVNIVTGDIEVAKTLSSHQEIDKVAFTGSTNTAIHISKQASDTLKKVTFELGGKAPHIIFADADIEKATNAAVRGIFINAGQTCAAGSRVFIEASIYEECLKKIIEKTKQLTVANPFDENAKMGPIANKLQLEKLHDFVEKTKQDGGKIEFGGQRLTIDGNEDGYYFSPTIVTNVQNDSYLCQEEVFGPILAVLPFETEEQVVEMANETKYGLTAGLWSTNISRAHRVADQLQSGTVWINNYRKIHWSVPYGGYKMSGIGRENGTEAIHEYIEIKTIMVDIAE</sequence>
<dbReference type="PROSITE" id="PS00070">
    <property type="entry name" value="ALDEHYDE_DEHYDR_CYS"/>
    <property type="match status" value="1"/>
</dbReference>
<dbReference type="InterPro" id="IPR015590">
    <property type="entry name" value="Aldehyde_DH_dom"/>
</dbReference>
<accession>A0ABZ0S0N5</accession>
<dbReference type="Gene3D" id="3.40.605.10">
    <property type="entry name" value="Aldehyde Dehydrogenase, Chain A, domain 1"/>
    <property type="match status" value="1"/>
</dbReference>
<evidence type="ECO:0000313" key="5">
    <source>
        <dbReference type="EMBL" id="WPK12814.1"/>
    </source>
</evidence>
<gene>
    <name evidence="5" type="ORF">R6U77_03670</name>
</gene>
<dbReference type="PROSITE" id="PS00687">
    <property type="entry name" value="ALDEHYDE_DEHYDR_GLU"/>
    <property type="match status" value="1"/>
</dbReference>
<evidence type="ECO:0000256" key="1">
    <source>
        <dbReference type="ARBA" id="ARBA00023002"/>
    </source>
</evidence>
<name>A0ABZ0S0N5_9BACI</name>
<dbReference type="InterPro" id="IPR016163">
    <property type="entry name" value="Ald_DH_C"/>
</dbReference>
<dbReference type="EMBL" id="CP137624">
    <property type="protein sequence ID" value="WPK12814.1"/>
    <property type="molecule type" value="Genomic_DNA"/>
</dbReference>
<dbReference type="InterPro" id="IPR016161">
    <property type="entry name" value="Ald_DH/histidinol_DH"/>
</dbReference>
<evidence type="ECO:0000256" key="3">
    <source>
        <dbReference type="RuleBase" id="RU003345"/>
    </source>
</evidence>
<feature type="active site" evidence="2">
    <location>
        <position position="246"/>
    </location>
</feature>
<evidence type="ECO:0000256" key="2">
    <source>
        <dbReference type="PROSITE-ProRule" id="PRU10007"/>
    </source>
</evidence>
<dbReference type="InterPro" id="IPR029510">
    <property type="entry name" value="Ald_DH_CS_GLU"/>
</dbReference>
<dbReference type="Proteomes" id="UP001322664">
    <property type="component" value="Chromosome"/>
</dbReference>
<evidence type="ECO:0000313" key="6">
    <source>
        <dbReference type="Proteomes" id="UP001322664"/>
    </source>
</evidence>
<feature type="domain" description="Aldehyde dehydrogenase" evidence="4">
    <location>
        <begin position="21"/>
        <end position="473"/>
    </location>
</feature>
<protein>
    <submittedName>
        <fullName evidence="5">Aldehyde dehydrogenase</fullName>
    </submittedName>
</protein>
<dbReference type="SUPFAM" id="SSF53720">
    <property type="entry name" value="ALDH-like"/>
    <property type="match status" value="1"/>
</dbReference>
<reference evidence="5 6" key="1">
    <citation type="submission" date="2023-09" db="EMBL/GenBank/DDBJ databases">
        <authorList>
            <person name="Page C.A."/>
            <person name="Perez-Diaz I.M."/>
        </authorList>
    </citation>
    <scope>NUCLEOTIDE SEQUENCE [LARGE SCALE GENOMIC DNA]</scope>
    <source>
        <strain evidence="5 6">Ll15</strain>
    </source>
</reference>
<organism evidence="5 6">
    <name type="scientific">Lysinibacillus louembei</name>
    <dbReference type="NCBI Taxonomy" id="1470088"/>
    <lineage>
        <taxon>Bacteria</taxon>
        <taxon>Bacillati</taxon>
        <taxon>Bacillota</taxon>
        <taxon>Bacilli</taxon>
        <taxon>Bacillales</taxon>
        <taxon>Bacillaceae</taxon>
        <taxon>Lysinibacillus</taxon>
    </lineage>
</organism>
<dbReference type="InterPro" id="IPR016162">
    <property type="entry name" value="Ald_DH_N"/>
</dbReference>
<evidence type="ECO:0000259" key="4">
    <source>
        <dbReference type="Pfam" id="PF00171"/>
    </source>
</evidence>
<proteinExistence type="inferred from homology"/>
<dbReference type="Pfam" id="PF00171">
    <property type="entry name" value="Aldedh"/>
    <property type="match status" value="1"/>
</dbReference>
<dbReference type="CDD" id="cd07114">
    <property type="entry name" value="ALDH_DhaS"/>
    <property type="match status" value="1"/>
</dbReference>
<dbReference type="PANTHER" id="PTHR11699">
    <property type="entry name" value="ALDEHYDE DEHYDROGENASE-RELATED"/>
    <property type="match status" value="1"/>
</dbReference>
<dbReference type="Gene3D" id="3.40.309.10">
    <property type="entry name" value="Aldehyde Dehydrogenase, Chain A, domain 2"/>
    <property type="match status" value="1"/>
</dbReference>
<keyword evidence="1 3" id="KW-0560">Oxidoreductase</keyword>